<name>A0AAN8G975_PATCE</name>
<protein>
    <recommendedName>
        <fullName evidence="2">WAP domain-containing protein</fullName>
    </recommendedName>
</protein>
<dbReference type="Gene3D" id="4.10.75.10">
    <property type="entry name" value="Elafin-like"/>
    <property type="match status" value="1"/>
</dbReference>
<dbReference type="Proteomes" id="UP001347796">
    <property type="component" value="Unassembled WGS sequence"/>
</dbReference>
<keyword evidence="4" id="KW-1185">Reference proteome</keyword>
<feature type="chain" id="PRO_5042940253" description="WAP domain-containing protein" evidence="1">
    <location>
        <begin position="22"/>
        <end position="167"/>
    </location>
</feature>
<dbReference type="Pfam" id="PF00095">
    <property type="entry name" value="WAP"/>
    <property type="match status" value="1"/>
</dbReference>
<keyword evidence="1" id="KW-0732">Signal</keyword>
<dbReference type="GO" id="GO:0005576">
    <property type="term" value="C:extracellular region"/>
    <property type="evidence" value="ECO:0007669"/>
    <property type="project" value="InterPro"/>
</dbReference>
<feature type="signal peptide" evidence="1">
    <location>
        <begin position="1"/>
        <end position="21"/>
    </location>
</feature>
<dbReference type="InterPro" id="IPR008197">
    <property type="entry name" value="WAP_dom"/>
</dbReference>
<gene>
    <name evidence="3" type="ORF">SNE40_022960</name>
</gene>
<dbReference type="EMBL" id="JAZGQO010000021">
    <property type="protein sequence ID" value="KAK6166206.1"/>
    <property type="molecule type" value="Genomic_DNA"/>
</dbReference>
<comment type="caution">
    <text evidence="3">The sequence shown here is derived from an EMBL/GenBank/DDBJ whole genome shotgun (WGS) entry which is preliminary data.</text>
</comment>
<dbReference type="InterPro" id="IPR036645">
    <property type="entry name" value="Elafin-like_sf"/>
</dbReference>
<accession>A0AAN8G975</accession>
<feature type="domain" description="WAP" evidence="2">
    <location>
        <begin position="122"/>
        <end position="161"/>
    </location>
</feature>
<sequence length="167" mass="18429">MAENRILITIVCMTLIGVVYSQFGQDPCLRKRCPYGTGCRIVAKICRGENSSDCTPEPECVPAMYAISGFNPCAVGQPLLNFNGQPLYCTIDQCPRSFYCMRQLGPAGVCCYDFKGYYVGNKLGICRVPRMFGQCKNECTQDQDCGFMHKCCLSSCGGYSCELSYIG</sequence>
<dbReference type="GO" id="GO:0030414">
    <property type="term" value="F:peptidase inhibitor activity"/>
    <property type="evidence" value="ECO:0007669"/>
    <property type="project" value="InterPro"/>
</dbReference>
<evidence type="ECO:0000256" key="1">
    <source>
        <dbReference type="SAM" id="SignalP"/>
    </source>
</evidence>
<proteinExistence type="predicted"/>
<dbReference type="SUPFAM" id="SSF57256">
    <property type="entry name" value="Elafin-like"/>
    <property type="match status" value="1"/>
</dbReference>
<reference evidence="3 4" key="1">
    <citation type="submission" date="2024-01" db="EMBL/GenBank/DDBJ databases">
        <title>The genome of the rayed Mediterranean limpet Patella caerulea (Linnaeus, 1758).</title>
        <authorList>
            <person name="Anh-Thu Weber A."/>
            <person name="Halstead-Nussloch G."/>
        </authorList>
    </citation>
    <scope>NUCLEOTIDE SEQUENCE [LARGE SCALE GENOMIC DNA]</scope>
    <source>
        <strain evidence="3">AATW-2023a</strain>
        <tissue evidence="3">Whole specimen</tissue>
    </source>
</reference>
<evidence type="ECO:0000313" key="3">
    <source>
        <dbReference type="EMBL" id="KAK6166206.1"/>
    </source>
</evidence>
<evidence type="ECO:0000313" key="4">
    <source>
        <dbReference type="Proteomes" id="UP001347796"/>
    </source>
</evidence>
<evidence type="ECO:0000259" key="2">
    <source>
        <dbReference type="Pfam" id="PF00095"/>
    </source>
</evidence>
<dbReference type="AlphaFoldDB" id="A0AAN8G975"/>
<organism evidence="3 4">
    <name type="scientific">Patella caerulea</name>
    <name type="common">Rayed Mediterranean limpet</name>
    <dbReference type="NCBI Taxonomy" id="87958"/>
    <lineage>
        <taxon>Eukaryota</taxon>
        <taxon>Metazoa</taxon>
        <taxon>Spiralia</taxon>
        <taxon>Lophotrochozoa</taxon>
        <taxon>Mollusca</taxon>
        <taxon>Gastropoda</taxon>
        <taxon>Patellogastropoda</taxon>
        <taxon>Patelloidea</taxon>
        <taxon>Patellidae</taxon>
        <taxon>Patella</taxon>
    </lineage>
</organism>